<sequence>MRRLFRRRGQLLVALVTVMAGVLLSAVPAAATPSAVDVWMQDNPSDNASEPSLPVPPPWWGPDVFSSPDIWVCPTSNPTCTTDTNPANGSLAYVHVRLHRREGAQGNVSGRLQLFYTTMGTSAWWDSPTSTVDDWQDISGTPGVFTVVPPSGTEVIIPWTVPTAPTHFCLLARWDSATDPMTFPEGPTTSQNTWFNNNIAWHNVNTVQLFPLKPVRVPIMIGNPWPDPTNIDLALFPVGQPFVGGGKVIVDLGPELAARWRKTGQHGVGVAPVGDTQVQILDPKQALIQGLPLNGRERLETDLELTAGDRQVGGQFLLREVQLDSQHQDAGGVDHRINVGK</sequence>
<keyword evidence="3" id="KW-1185">Reference proteome</keyword>
<comment type="caution">
    <text evidence="2">The sequence shown here is derived from an EMBL/GenBank/DDBJ whole genome shotgun (WGS) entry which is preliminary data.</text>
</comment>
<evidence type="ECO:0000256" key="1">
    <source>
        <dbReference type="SAM" id="SignalP"/>
    </source>
</evidence>
<dbReference type="Proteomes" id="UP000256269">
    <property type="component" value="Unassembled WGS sequence"/>
</dbReference>
<dbReference type="RefSeq" id="WP_147328588.1">
    <property type="nucleotide sequence ID" value="NZ_CP144375.1"/>
</dbReference>
<organism evidence="2 3">
    <name type="scientific">Kutzneria buriramensis</name>
    <dbReference type="NCBI Taxonomy" id="1045776"/>
    <lineage>
        <taxon>Bacteria</taxon>
        <taxon>Bacillati</taxon>
        <taxon>Actinomycetota</taxon>
        <taxon>Actinomycetes</taxon>
        <taxon>Pseudonocardiales</taxon>
        <taxon>Pseudonocardiaceae</taxon>
        <taxon>Kutzneria</taxon>
    </lineage>
</organism>
<protein>
    <submittedName>
        <fullName evidence="2">Uncharacterized protein</fullName>
    </submittedName>
</protein>
<proteinExistence type="predicted"/>
<dbReference type="OrthoDB" id="2630713at2"/>
<gene>
    <name evidence="2" type="ORF">BCF44_107308</name>
</gene>
<reference evidence="2 3" key="1">
    <citation type="submission" date="2018-08" db="EMBL/GenBank/DDBJ databases">
        <title>Genomic Encyclopedia of Archaeal and Bacterial Type Strains, Phase II (KMG-II): from individual species to whole genera.</title>
        <authorList>
            <person name="Goeker M."/>
        </authorList>
    </citation>
    <scope>NUCLEOTIDE SEQUENCE [LARGE SCALE GENOMIC DNA]</scope>
    <source>
        <strain evidence="2 3">DSM 45791</strain>
    </source>
</reference>
<feature type="signal peptide" evidence="1">
    <location>
        <begin position="1"/>
        <end position="31"/>
    </location>
</feature>
<feature type="chain" id="PRO_5017817188" evidence="1">
    <location>
        <begin position="32"/>
        <end position="341"/>
    </location>
</feature>
<name>A0A3E0HJD0_9PSEU</name>
<accession>A0A3E0HJD0</accession>
<evidence type="ECO:0000313" key="3">
    <source>
        <dbReference type="Proteomes" id="UP000256269"/>
    </source>
</evidence>
<dbReference type="EMBL" id="QUNO01000007">
    <property type="protein sequence ID" value="REH46175.1"/>
    <property type="molecule type" value="Genomic_DNA"/>
</dbReference>
<evidence type="ECO:0000313" key="2">
    <source>
        <dbReference type="EMBL" id="REH46175.1"/>
    </source>
</evidence>
<dbReference type="AlphaFoldDB" id="A0A3E0HJD0"/>
<keyword evidence="1" id="KW-0732">Signal</keyword>